<gene>
    <name evidence="2" type="ORF">EDC03_0796</name>
</gene>
<feature type="compositionally biased region" description="Low complexity" evidence="1">
    <location>
        <begin position="178"/>
        <end position="192"/>
    </location>
</feature>
<dbReference type="EMBL" id="RJKN01000002">
    <property type="protein sequence ID" value="ROP44670.1"/>
    <property type="molecule type" value="Genomic_DNA"/>
</dbReference>
<accession>A0A3N1HQE2</accession>
<dbReference type="RefSeq" id="WP_123378924.1">
    <property type="nucleotide sequence ID" value="NZ_RJKN01000002.1"/>
</dbReference>
<feature type="compositionally biased region" description="Basic and acidic residues" evidence="1">
    <location>
        <begin position="252"/>
        <end position="265"/>
    </location>
</feature>
<feature type="region of interest" description="Disordered" evidence="1">
    <location>
        <begin position="174"/>
        <end position="194"/>
    </location>
</feature>
<comment type="caution">
    <text evidence="2">The sequence shown here is derived from an EMBL/GenBank/DDBJ whole genome shotgun (WGS) entry which is preliminary data.</text>
</comment>
<protein>
    <submittedName>
        <fullName evidence="2">Colicin import membrane protein</fullName>
    </submittedName>
</protein>
<dbReference type="OrthoDB" id="5122593at2"/>
<dbReference type="Proteomes" id="UP000276232">
    <property type="component" value="Unassembled WGS sequence"/>
</dbReference>
<dbReference type="InParanoid" id="A0A3N1HQE2"/>
<feature type="compositionally biased region" description="Low complexity" evidence="1">
    <location>
        <begin position="278"/>
        <end position="301"/>
    </location>
</feature>
<feature type="region of interest" description="Disordered" evidence="1">
    <location>
        <begin position="278"/>
        <end position="315"/>
    </location>
</feature>
<evidence type="ECO:0000256" key="1">
    <source>
        <dbReference type="SAM" id="MobiDB-lite"/>
    </source>
</evidence>
<dbReference type="AlphaFoldDB" id="A0A3N1HQE2"/>
<evidence type="ECO:0000313" key="3">
    <source>
        <dbReference type="Proteomes" id="UP000276232"/>
    </source>
</evidence>
<reference evidence="2 3" key="1">
    <citation type="journal article" date="2015" name="Stand. Genomic Sci.">
        <title>Genomic Encyclopedia of Bacterial and Archaeal Type Strains, Phase III: the genomes of soil and plant-associated and newly described type strains.</title>
        <authorList>
            <person name="Whitman W.B."/>
            <person name="Woyke T."/>
            <person name="Klenk H.P."/>
            <person name="Zhou Y."/>
            <person name="Lilburn T.G."/>
            <person name="Beck B.J."/>
            <person name="De Vos P."/>
            <person name="Vandamme P."/>
            <person name="Eisen J.A."/>
            <person name="Garrity G."/>
            <person name="Hugenholtz P."/>
            <person name="Kyrpides N.C."/>
        </authorList>
    </citation>
    <scope>NUCLEOTIDE SEQUENCE [LARGE SCALE GENOMIC DNA]</scope>
    <source>
        <strain evidence="2 3">CECT 7306</strain>
    </source>
</reference>
<sequence>MSESDGIEDAFEGQLRMGLLIAGRVAEELARQREQAARTAEQQSAQAVRDLQERATAERTTARAVLVPLERTAWWDRARPADIETAWQTARQWADVEPDAARAAETIREQVRIRYGIDVDALEADHRESGGRGKALARALDDRAAQATAQAQQQRVEAEKETVVATLLAGEAADERAAAGATPTTGDTARPGINEGVHRDLAEHADGRAAAALKDADAADSASAVTRVEAGYVIASAAQAPTYDSPQRRAATARDLHAGVGTEHSEAVEAKMTADVANARPAGDAASAAGRITARTGRQGTPVGRQRGQAHGVER</sequence>
<name>A0A3N1HQE2_9ACTN</name>
<keyword evidence="3" id="KW-1185">Reference proteome</keyword>
<feature type="region of interest" description="Disordered" evidence="1">
    <location>
        <begin position="242"/>
        <end position="265"/>
    </location>
</feature>
<evidence type="ECO:0000313" key="2">
    <source>
        <dbReference type="EMBL" id="ROP44670.1"/>
    </source>
</evidence>
<proteinExistence type="predicted"/>
<organism evidence="2 3">
    <name type="scientific">Pseudokineococcus lusitanus</name>
    <dbReference type="NCBI Taxonomy" id="763993"/>
    <lineage>
        <taxon>Bacteria</taxon>
        <taxon>Bacillati</taxon>
        <taxon>Actinomycetota</taxon>
        <taxon>Actinomycetes</taxon>
        <taxon>Kineosporiales</taxon>
        <taxon>Kineosporiaceae</taxon>
        <taxon>Pseudokineococcus</taxon>
    </lineage>
</organism>